<reference evidence="2 3" key="1">
    <citation type="submission" date="2016-10" db="EMBL/GenBank/DDBJ databases">
        <authorList>
            <person name="de Groot N.N."/>
        </authorList>
    </citation>
    <scope>NUCLEOTIDE SEQUENCE [LARGE SCALE GENOMIC DNA]</scope>
    <source>
        <strain evidence="2 3">DSM 23421</strain>
    </source>
</reference>
<gene>
    <name evidence="2" type="ORF">SAMN05421636_104441</name>
</gene>
<accession>A0A1G7C6X7</accession>
<dbReference type="RefSeq" id="WP_091868125.1">
    <property type="nucleotide sequence ID" value="NZ_FNAO01000004.1"/>
</dbReference>
<feature type="compositionally biased region" description="Basic and acidic residues" evidence="1">
    <location>
        <begin position="53"/>
        <end position="67"/>
    </location>
</feature>
<dbReference type="Proteomes" id="UP000199109">
    <property type="component" value="Unassembled WGS sequence"/>
</dbReference>
<dbReference type="InterPro" id="IPR008160">
    <property type="entry name" value="Collagen"/>
</dbReference>
<feature type="compositionally biased region" description="Low complexity" evidence="1">
    <location>
        <begin position="34"/>
        <end position="47"/>
    </location>
</feature>
<dbReference type="EMBL" id="FNAO01000004">
    <property type="protein sequence ID" value="SDE35068.1"/>
    <property type="molecule type" value="Genomic_DNA"/>
</dbReference>
<feature type="region of interest" description="Disordered" evidence="1">
    <location>
        <begin position="30"/>
        <end position="112"/>
    </location>
</feature>
<evidence type="ECO:0000313" key="2">
    <source>
        <dbReference type="EMBL" id="SDE35068.1"/>
    </source>
</evidence>
<evidence type="ECO:0000313" key="3">
    <source>
        <dbReference type="Proteomes" id="UP000199109"/>
    </source>
</evidence>
<dbReference type="PANTHER" id="PTHR24637">
    <property type="entry name" value="COLLAGEN"/>
    <property type="match status" value="1"/>
</dbReference>
<organism evidence="2 3">
    <name type="scientific">Pricia antarctica</name>
    <dbReference type="NCBI Taxonomy" id="641691"/>
    <lineage>
        <taxon>Bacteria</taxon>
        <taxon>Pseudomonadati</taxon>
        <taxon>Bacteroidota</taxon>
        <taxon>Flavobacteriia</taxon>
        <taxon>Flavobacteriales</taxon>
        <taxon>Flavobacteriaceae</taxon>
        <taxon>Pricia</taxon>
    </lineage>
</organism>
<dbReference type="PROSITE" id="PS51257">
    <property type="entry name" value="PROKAR_LIPOPROTEIN"/>
    <property type="match status" value="1"/>
</dbReference>
<feature type="compositionally biased region" description="Low complexity" evidence="1">
    <location>
        <begin position="88"/>
        <end position="112"/>
    </location>
</feature>
<dbReference type="AlphaFoldDB" id="A0A1G7C6X7"/>
<protein>
    <submittedName>
        <fullName evidence="2">Collagen triple helix repeat-containing protein</fullName>
    </submittedName>
</protein>
<proteinExistence type="predicted"/>
<evidence type="ECO:0000256" key="1">
    <source>
        <dbReference type="SAM" id="MobiDB-lite"/>
    </source>
</evidence>
<dbReference type="STRING" id="641691.SAMN05421636_104441"/>
<keyword evidence="3" id="KW-1185">Reference proteome</keyword>
<keyword evidence="2" id="KW-0176">Collagen</keyword>
<dbReference type="OrthoDB" id="679784at2"/>
<dbReference type="Pfam" id="PF01391">
    <property type="entry name" value="Collagen"/>
    <property type="match status" value="1"/>
</dbReference>
<name>A0A1G7C6X7_9FLAO</name>
<sequence>MKMYFKFIATSVMTATFVLSSCSVDDGAEGLMGPQGIQGEQGFQGERGLQGDQGEKGDPGVDGKDGDNGTDGPDGLDGADGKDGADGADGLAGSDGADGADGANGQDGADGQGAEVVASSWITLTANDFLSSQKPDGMGEMYDATYTTPLLTQEALDQDVVLVYLKLNSGQIVLMPYVYHSDDHMAVAYTAFLAQNNLGINMTPSSYIYNNESLEISVRFVIIPATTLTLPDKSLHKDFKKMTYEEVISYFNLQ</sequence>